<dbReference type="GO" id="GO:0005886">
    <property type="term" value="C:plasma membrane"/>
    <property type="evidence" value="ECO:0007669"/>
    <property type="project" value="TreeGrafter"/>
</dbReference>
<dbReference type="InterPro" id="IPR050927">
    <property type="entry name" value="TRPM"/>
</dbReference>
<feature type="transmembrane region" description="Helical" evidence="9">
    <location>
        <begin position="339"/>
        <end position="363"/>
    </location>
</feature>
<accession>A0A7S3BTY6</accession>
<dbReference type="PANTHER" id="PTHR13800">
    <property type="entry name" value="TRANSIENT RECEPTOR POTENTIAL CATION CHANNEL, SUBFAMILY M, MEMBER 6"/>
    <property type="match status" value="1"/>
</dbReference>
<evidence type="ECO:0000256" key="6">
    <source>
        <dbReference type="ARBA" id="ARBA00023136"/>
    </source>
</evidence>
<feature type="transmembrane region" description="Helical" evidence="9">
    <location>
        <begin position="184"/>
        <end position="203"/>
    </location>
</feature>
<dbReference type="PRINTS" id="PR01097">
    <property type="entry name" value="TRNSRECEPTRP"/>
</dbReference>
<keyword evidence="3 9" id="KW-0812">Transmembrane</keyword>
<proteinExistence type="predicted"/>
<evidence type="ECO:0000256" key="3">
    <source>
        <dbReference type="ARBA" id="ARBA00022692"/>
    </source>
</evidence>
<comment type="subcellular location">
    <subcellularLocation>
        <location evidence="1">Membrane</location>
        <topology evidence="1">Multi-pass membrane protein</topology>
    </subcellularLocation>
</comment>
<dbReference type="GO" id="GO:0099604">
    <property type="term" value="F:ligand-gated calcium channel activity"/>
    <property type="evidence" value="ECO:0007669"/>
    <property type="project" value="TreeGrafter"/>
</dbReference>
<feature type="transmembrane region" description="Helical" evidence="9">
    <location>
        <begin position="215"/>
        <end position="232"/>
    </location>
</feature>
<dbReference type="InterPro" id="IPR005821">
    <property type="entry name" value="Ion_trans_dom"/>
</dbReference>
<keyword evidence="7" id="KW-0407">Ion channel</keyword>
<keyword evidence="6 9" id="KW-0472">Membrane</keyword>
<organism evidence="11">
    <name type="scientific">Haptolina ericina</name>
    <dbReference type="NCBI Taxonomy" id="156174"/>
    <lineage>
        <taxon>Eukaryota</taxon>
        <taxon>Haptista</taxon>
        <taxon>Haptophyta</taxon>
        <taxon>Prymnesiophyceae</taxon>
        <taxon>Prymnesiales</taxon>
        <taxon>Prymnesiaceae</taxon>
        <taxon>Haptolina</taxon>
    </lineage>
</organism>
<feature type="domain" description="Ion transport" evidence="10">
    <location>
        <begin position="94"/>
        <end position="373"/>
    </location>
</feature>
<name>A0A7S3BTY6_9EUKA</name>
<evidence type="ECO:0000256" key="7">
    <source>
        <dbReference type="ARBA" id="ARBA00023303"/>
    </source>
</evidence>
<keyword evidence="5" id="KW-0406">Ion transport</keyword>
<evidence type="ECO:0000259" key="10">
    <source>
        <dbReference type="Pfam" id="PF00520"/>
    </source>
</evidence>
<dbReference type="PANTHER" id="PTHR13800:SF12">
    <property type="entry name" value="TRANSIENT RECEPTOR POTENTIAL CATION CHANNEL SUBFAMILY M MEMBER-LIKE 2"/>
    <property type="match status" value="1"/>
</dbReference>
<evidence type="ECO:0000313" key="11">
    <source>
        <dbReference type="EMBL" id="CAE0143099.1"/>
    </source>
</evidence>
<evidence type="ECO:0000256" key="1">
    <source>
        <dbReference type="ARBA" id="ARBA00004141"/>
    </source>
</evidence>
<dbReference type="AlphaFoldDB" id="A0A7S3BTY6"/>
<evidence type="ECO:0000256" key="2">
    <source>
        <dbReference type="ARBA" id="ARBA00022448"/>
    </source>
</evidence>
<sequence>MPDEQMAKHLAKGRLLSLEGNSEPLSTPSLLRKGKSWISATSSKSLPTSEEEEPEDWAISVQAAQVMDEYAQAFTSFRFLHFLNIPRVKFLVHQIFYLGYIVLAAVFLIREDVNHPPTYDFAYGLPQDYDSLEIFFWVWSGALLIGELEQIVLKMPPDVISSERFELGTLLGRLGEGSRLHFRVGWNSLSLATYCLALLAFVLRCWPSDEYQAQVAARCIYAVVLVLLGVRLLETVRISQQVGVLSIIFIQMIISDCPPFFIVYAVLAIPTGICLSVLQPRQVVGEELTDVIGGPSDPQWLSVFRYLDSPFWAPFWAVLGHFDVQTLIQDARGQVFVEWLLPIMFGIYLASILVVLLNLLIAVMSTTYEELSEVSTLEWHYARAQIVLQYKDQKFWPPPLNVVHVMYRATRAALSLVKPSLVRDHEVTTGFKIQLTQARELQTQARELQGLKACHAAHVEDKEKEAAVANLHELVKNSKDESRVQYESLYSHMQHLTAAKNESRVLLENLYSHMQQLTNRIDLITSAASGSASHAQTKAAPDLPEQSLSLAI</sequence>
<dbReference type="EMBL" id="HBHX01062685">
    <property type="protein sequence ID" value="CAE0143099.1"/>
    <property type="molecule type" value="Transcribed_RNA"/>
</dbReference>
<gene>
    <name evidence="11" type="ORF">HERI1096_LOCUS34668</name>
</gene>
<protein>
    <recommendedName>
        <fullName evidence="10">Ion transport domain-containing protein</fullName>
    </recommendedName>
</protein>
<dbReference type="InterPro" id="IPR002153">
    <property type="entry name" value="TRPC_channel"/>
</dbReference>
<evidence type="ECO:0000256" key="4">
    <source>
        <dbReference type="ARBA" id="ARBA00022989"/>
    </source>
</evidence>
<feature type="region of interest" description="Disordered" evidence="8">
    <location>
        <begin position="1"/>
        <end position="30"/>
    </location>
</feature>
<evidence type="ECO:0000256" key="9">
    <source>
        <dbReference type="SAM" id="Phobius"/>
    </source>
</evidence>
<evidence type="ECO:0000256" key="5">
    <source>
        <dbReference type="ARBA" id="ARBA00023065"/>
    </source>
</evidence>
<reference evidence="11" key="1">
    <citation type="submission" date="2021-01" db="EMBL/GenBank/DDBJ databases">
        <authorList>
            <person name="Corre E."/>
            <person name="Pelletier E."/>
            <person name="Niang G."/>
            <person name="Scheremetjew M."/>
            <person name="Finn R."/>
            <person name="Kale V."/>
            <person name="Holt S."/>
            <person name="Cochrane G."/>
            <person name="Meng A."/>
            <person name="Brown T."/>
            <person name="Cohen L."/>
        </authorList>
    </citation>
    <scope>NUCLEOTIDE SEQUENCE</scope>
    <source>
        <strain evidence="11">CCMP281</strain>
    </source>
</reference>
<evidence type="ECO:0000256" key="8">
    <source>
        <dbReference type="SAM" id="MobiDB-lite"/>
    </source>
</evidence>
<keyword evidence="4 9" id="KW-1133">Transmembrane helix</keyword>
<feature type="compositionally biased region" description="Polar residues" evidence="8">
    <location>
        <begin position="19"/>
        <end position="29"/>
    </location>
</feature>
<feature type="transmembrane region" description="Helical" evidence="9">
    <location>
        <begin position="90"/>
        <end position="109"/>
    </location>
</feature>
<keyword evidence="2" id="KW-0813">Transport</keyword>
<dbReference type="Pfam" id="PF00520">
    <property type="entry name" value="Ion_trans"/>
    <property type="match status" value="1"/>
</dbReference>